<keyword evidence="1" id="KW-0677">Repeat</keyword>
<dbReference type="AlphaFoldDB" id="A0A118JRY2"/>
<dbReference type="Proteomes" id="UP000243975">
    <property type="component" value="Unassembled WGS sequence"/>
</dbReference>
<reference evidence="3 4" key="1">
    <citation type="journal article" date="2016" name="Sci. Rep.">
        <title>The genome sequence of the outbreeding globe artichoke constructed de novo incorporating a phase-aware low-pass sequencing strategy of F1 progeny.</title>
        <authorList>
            <person name="Scaglione D."/>
            <person name="Reyes-Chin-Wo S."/>
            <person name="Acquadro A."/>
            <person name="Froenicke L."/>
            <person name="Portis E."/>
            <person name="Beitel C."/>
            <person name="Tirone M."/>
            <person name="Mauro R."/>
            <person name="Lo Monaco A."/>
            <person name="Mauromicale G."/>
            <person name="Faccioli P."/>
            <person name="Cattivelli L."/>
            <person name="Rieseberg L."/>
            <person name="Michelmore R."/>
            <person name="Lanteri S."/>
        </authorList>
    </citation>
    <scope>NUCLEOTIDE SEQUENCE [LARGE SCALE GENOMIC DNA]</scope>
    <source>
        <strain evidence="3">2C</strain>
    </source>
</reference>
<dbReference type="PANTHER" id="PTHR11017">
    <property type="entry name" value="LEUCINE-RICH REPEAT-CONTAINING PROTEIN"/>
    <property type="match status" value="1"/>
</dbReference>
<feature type="domain" description="Disease resistance R13L4/SHOC-2-like LRR" evidence="2">
    <location>
        <begin position="572"/>
        <end position="637"/>
    </location>
</feature>
<dbReference type="InterPro" id="IPR032675">
    <property type="entry name" value="LRR_dom_sf"/>
</dbReference>
<dbReference type="InterPro" id="IPR006553">
    <property type="entry name" value="Leu-rich_rpt_Cys-con_subtyp"/>
</dbReference>
<dbReference type="SMART" id="SM00367">
    <property type="entry name" value="LRR_CC"/>
    <property type="match status" value="7"/>
</dbReference>
<sequence>MQVGKVNKIPITKGLRKMEKLRFLYVSNCPSEVDEDEQYLPDSLQYLKSDFFPHLRVLPKAFQGSNLVALETNLMEQLWKGGERKVLPKLRFLTLRRSFFTTFDLGLTPNLEILNLEHSRYLVEFHMPLPCPKLKSLNLNGSKLSTLDLRLVTNIETLNLMECSDLVELHIPFECPQLKFLNVSSPKLRSLDVMLVPNIETLNLNGCCDLVEIVMPCKCPQLTSLNLSGSKLRSLDLRLVPNIETLNLHGCKDLVELHINRECPHLKSLDLSCPPSLRSLNLGPTSDFEILKLEECDYLVEHDIYQQLEDLEVINSKLSTLELTRNLKKLILTSCDLVELHIPIGDVMLKSLEIKGCLKLKTLDLGGTPNLESLHIEECSSLVKLLAPIGGLKKLTNLKAKGFLRFTNLYIEESYGSLPSLDLHGKLIDTCPLHPDDNFPKFQFDCTYREDLPSLIGNVEKLISVGSSCACTDLVSFFGSNCGLQHLGYLTLQGDIPEAPKDLGSLQCLERFTFRSTSIKHLPDSILFLKHLKSLLLLDCELLEKLPEDLGRLECLERLILKRCLVLRDIPNSICRLKSLKYLSLEDSIRVEKLPEELGRLECLEELDIQGTSIKNLPPSISLLGGLKIVRSEEGTTRTTTTGGCCMVLYRIFSSWHEWILLHCNNNRIYHSRMDSASAGYVNMKKFDVAEYYSKANLPWQDGEYSLSNTVEFCHEQVRENFILGYDRNSILSLYICVLGIFKHNQAKTSPTLCELTFSVPGSPSYISVNMQVIKQVNGMLFKFQKNVFTEMMLLSSSVNCSSPPIVSGAVLLLICCVLDVELHLPHECPQLKTLNLEGCRALVELGMPDECPQLITLDLNGCEDLLELHMPLECPQLETLNLEGCRAFRKLDMPGECPRLITLDLNGCEDLLELQMPRECPQLKTLNLDGCMGFRKLGMPGKCPRLITLNLNGCEDLLELHMPRECPQLETLNLEGCRAFRKLDMPSEFPRLITLNLNGCEDLLELHMPLICPQLETFNLEGCRGLVKLDMPGECPRLITLDLNGCEDLLELHMPRECPQLKTLNLEGCRGLVKLDMPSESPQLKTLNLKGCRGTRFEELWSFELVLELGHELMLSVDACMCVKSVSGTSVSLKRNVFRVEFTFILSYNLAGSCQRLRWNVVHVECPALSMLKMECSPGLRTGCCYSQGKGGMKKVR</sequence>
<accession>A0A118JRY2</accession>
<name>A0A118JRY2_CYNCS</name>
<evidence type="ECO:0000313" key="3">
    <source>
        <dbReference type="EMBL" id="KVH87667.1"/>
    </source>
</evidence>
<evidence type="ECO:0000313" key="4">
    <source>
        <dbReference type="Proteomes" id="UP000243975"/>
    </source>
</evidence>
<evidence type="ECO:0000259" key="2">
    <source>
        <dbReference type="Pfam" id="PF23598"/>
    </source>
</evidence>
<dbReference type="Gramene" id="KVH87667">
    <property type="protein sequence ID" value="KVH87667"/>
    <property type="gene ID" value="Ccrd_025048"/>
</dbReference>
<dbReference type="EMBL" id="LEKV01005943">
    <property type="protein sequence ID" value="KVH87667.1"/>
    <property type="molecule type" value="Genomic_DNA"/>
</dbReference>
<dbReference type="Gene3D" id="3.80.10.10">
    <property type="entry name" value="Ribonuclease Inhibitor"/>
    <property type="match status" value="6"/>
</dbReference>
<proteinExistence type="predicted"/>
<organism evidence="3 4">
    <name type="scientific">Cynara cardunculus var. scolymus</name>
    <name type="common">Globe artichoke</name>
    <name type="synonym">Cynara scolymus</name>
    <dbReference type="NCBI Taxonomy" id="59895"/>
    <lineage>
        <taxon>Eukaryota</taxon>
        <taxon>Viridiplantae</taxon>
        <taxon>Streptophyta</taxon>
        <taxon>Embryophyta</taxon>
        <taxon>Tracheophyta</taxon>
        <taxon>Spermatophyta</taxon>
        <taxon>Magnoliopsida</taxon>
        <taxon>eudicotyledons</taxon>
        <taxon>Gunneridae</taxon>
        <taxon>Pentapetalae</taxon>
        <taxon>asterids</taxon>
        <taxon>campanulids</taxon>
        <taxon>Asterales</taxon>
        <taxon>Asteraceae</taxon>
        <taxon>Carduoideae</taxon>
        <taxon>Cardueae</taxon>
        <taxon>Carduinae</taxon>
        <taxon>Cynara</taxon>
    </lineage>
</organism>
<dbReference type="OMA" id="MPRECPQ"/>
<dbReference type="Pfam" id="PF23598">
    <property type="entry name" value="LRR_14"/>
    <property type="match status" value="1"/>
</dbReference>
<keyword evidence="4" id="KW-1185">Reference proteome</keyword>
<evidence type="ECO:0000256" key="1">
    <source>
        <dbReference type="ARBA" id="ARBA00022737"/>
    </source>
</evidence>
<dbReference type="GO" id="GO:0006952">
    <property type="term" value="P:defense response"/>
    <property type="evidence" value="ECO:0007669"/>
    <property type="project" value="InterPro"/>
</dbReference>
<dbReference type="SUPFAM" id="SSF52058">
    <property type="entry name" value="L domain-like"/>
    <property type="match status" value="3"/>
</dbReference>
<dbReference type="PANTHER" id="PTHR11017:SF577">
    <property type="entry name" value="DISEASE RESISTANCE PROTEIN (TIR-NBS-LRR CLASS), PUTATIVE-RELATED"/>
    <property type="match status" value="1"/>
</dbReference>
<comment type="caution">
    <text evidence="3">The sequence shown here is derived from an EMBL/GenBank/DDBJ whole genome shotgun (WGS) entry which is preliminary data.</text>
</comment>
<dbReference type="InterPro" id="IPR055414">
    <property type="entry name" value="LRR_R13L4/SHOC2-like"/>
</dbReference>
<gene>
    <name evidence="3" type="ORF">Ccrd_025048</name>
</gene>
<dbReference type="InterPro" id="IPR044974">
    <property type="entry name" value="Disease_R_plants"/>
</dbReference>
<protein>
    <submittedName>
        <fullName evidence="3">Leucine rich repeat 5</fullName>
    </submittedName>
</protein>